<protein>
    <submittedName>
        <fullName evidence="2">Uncharacterized protein</fullName>
    </submittedName>
</protein>
<name>A0A4Y7TNS7_COPMI</name>
<dbReference type="PANTHER" id="PTHR31726">
    <property type="entry name" value="PROTEIN ICE2"/>
    <property type="match status" value="1"/>
</dbReference>
<dbReference type="OrthoDB" id="5577218at2759"/>
<dbReference type="GO" id="GO:0005789">
    <property type="term" value="C:endoplasmic reticulum membrane"/>
    <property type="evidence" value="ECO:0007669"/>
    <property type="project" value="TreeGrafter"/>
</dbReference>
<dbReference type="Proteomes" id="UP000298030">
    <property type="component" value="Unassembled WGS sequence"/>
</dbReference>
<evidence type="ECO:0000313" key="3">
    <source>
        <dbReference type="Proteomes" id="UP000298030"/>
    </source>
</evidence>
<feature type="transmembrane region" description="Helical" evidence="1">
    <location>
        <begin position="116"/>
        <end position="138"/>
    </location>
</feature>
<feature type="transmembrane region" description="Helical" evidence="1">
    <location>
        <begin position="84"/>
        <end position="104"/>
    </location>
</feature>
<organism evidence="2 3">
    <name type="scientific">Coprinellus micaceus</name>
    <name type="common">Glistening ink-cap mushroom</name>
    <name type="synonym">Coprinus micaceus</name>
    <dbReference type="NCBI Taxonomy" id="71717"/>
    <lineage>
        <taxon>Eukaryota</taxon>
        <taxon>Fungi</taxon>
        <taxon>Dikarya</taxon>
        <taxon>Basidiomycota</taxon>
        <taxon>Agaricomycotina</taxon>
        <taxon>Agaricomycetes</taxon>
        <taxon>Agaricomycetidae</taxon>
        <taxon>Agaricales</taxon>
        <taxon>Agaricineae</taxon>
        <taxon>Psathyrellaceae</taxon>
        <taxon>Coprinellus</taxon>
    </lineage>
</organism>
<reference evidence="2 3" key="1">
    <citation type="journal article" date="2019" name="Nat. Ecol. Evol.">
        <title>Megaphylogeny resolves global patterns of mushroom evolution.</title>
        <authorList>
            <person name="Varga T."/>
            <person name="Krizsan K."/>
            <person name="Foldi C."/>
            <person name="Dima B."/>
            <person name="Sanchez-Garcia M."/>
            <person name="Sanchez-Ramirez S."/>
            <person name="Szollosi G.J."/>
            <person name="Szarkandi J.G."/>
            <person name="Papp V."/>
            <person name="Albert L."/>
            <person name="Andreopoulos W."/>
            <person name="Angelini C."/>
            <person name="Antonin V."/>
            <person name="Barry K.W."/>
            <person name="Bougher N.L."/>
            <person name="Buchanan P."/>
            <person name="Buyck B."/>
            <person name="Bense V."/>
            <person name="Catcheside P."/>
            <person name="Chovatia M."/>
            <person name="Cooper J."/>
            <person name="Damon W."/>
            <person name="Desjardin D."/>
            <person name="Finy P."/>
            <person name="Geml J."/>
            <person name="Haridas S."/>
            <person name="Hughes K."/>
            <person name="Justo A."/>
            <person name="Karasinski D."/>
            <person name="Kautmanova I."/>
            <person name="Kiss B."/>
            <person name="Kocsube S."/>
            <person name="Kotiranta H."/>
            <person name="LaButti K.M."/>
            <person name="Lechner B.E."/>
            <person name="Liimatainen K."/>
            <person name="Lipzen A."/>
            <person name="Lukacs Z."/>
            <person name="Mihaltcheva S."/>
            <person name="Morgado L.N."/>
            <person name="Niskanen T."/>
            <person name="Noordeloos M.E."/>
            <person name="Ohm R.A."/>
            <person name="Ortiz-Santana B."/>
            <person name="Ovrebo C."/>
            <person name="Racz N."/>
            <person name="Riley R."/>
            <person name="Savchenko A."/>
            <person name="Shiryaev A."/>
            <person name="Soop K."/>
            <person name="Spirin V."/>
            <person name="Szebenyi C."/>
            <person name="Tomsovsky M."/>
            <person name="Tulloss R.E."/>
            <person name="Uehling J."/>
            <person name="Grigoriev I.V."/>
            <person name="Vagvolgyi C."/>
            <person name="Papp T."/>
            <person name="Martin F.M."/>
            <person name="Miettinen O."/>
            <person name="Hibbett D.S."/>
            <person name="Nagy L.G."/>
        </authorList>
    </citation>
    <scope>NUCLEOTIDE SEQUENCE [LARGE SCALE GENOMIC DNA]</scope>
    <source>
        <strain evidence="2 3">FP101781</strain>
    </source>
</reference>
<dbReference type="AlphaFoldDB" id="A0A4Y7TNS7"/>
<accession>A0A4Y7TNS7</accession>
<sequence length="170" mass="18935">MAWLWRSQAISFLQVPMHPFLLLLCFNIFSTSTVNPWLVTAANLWGKALKFSGPLFIGMEGMSSLLVAQKVGQEGKKLVDRGETYQLGMLIAAAAAYVTSAWWIVVSHHGCFKQSYPTAAASPLSSTLLGVALTAFLFPNGHWIRPTADERHRVVLSRPIHRVQRVVMWL</sequence>
<dbReference type="GO" id="GO:0048309">
    <property type="term" value="P:endoplasmic reticulum inheritance"/>
    <property type="evidence" value="ECO:0007669"/>
    <property type="project" value="TreeGrafter"/>
</dbReference>
<proteinExistence type="predicted"/>
<gene>
    <name evidence="2" type="ORF">FA13DRAFT_1449255</name>
</gene>
<keyword evidence="1" id="KW-0472">Membrane</keyword>
<keyword evidence="3" id="KW-1185">Reference proteome</keyword>
<dbReference type="EMBL" id="QPFP01000008">
    <property type="protein sequence ID" value="TEB35212.1"/>
    <property type="molecule type" value="Genomic_DNA"/>
</dbReference>
<dbReference type="GO" id="GO:0000921">
    <property type="term" value="P:septin ring assembly"/>
    <property type="evidence" value="ECO:0007669"/>
    <property type="project" value="TreeGrafter"/>
</dbReference>
<dbReference type="PANTHER" id="PTHR31726:SF2">
    <property type="entry name" value="PROTEIN ICE2"/>
    <property type="match status" value="1"/>
</dbReference>
<dbReference type="GO" id="GO:0097038">
    <property type="term" value="C:perinuclear endoplasmic reticulum"/>
    <property type="evidence" value="ECO:0007669"/>
    <property type="project" value="TreeGrafter"/>
</dbReference>
<dbReference type="STRING" id="71717.A0A4Y7TNS7"/>
<comment type="caution">
    <text evidence="2">The sequence shown here is derived from an EMBL/GenBank/DDBJ whole genome shotgun (WGS) entry which is preliminary data.</text>
</comment>
<feature type="transmembrane region" description="Helical" evidence="1">
    <location>
        <begin position="20"/>
        <end position="39"/>
    </location>
</feature>
<dbReference type="Pfam" id="PF08426">
    <property type="entry name" value="ICE2"/>
    <property type="match status" value="1"/>
</dbReference>
<evidence type="ECO:0000313" key="2">
    <source>
        <dbReference type="EMBL" id="TEB35212.1"/>
    </source>
</evidence>
<dbReference type="InterPro" id="IPR013635">
    <property type="entry name" value="Ice2"/>
</dbReference>
<keyword evidence="1" id="KW-1133">Transmembrane helix</keyword>
<dbReference type="GO" id="GO:0032541">
    <property type="term" value="C:cortical endoplasmic reticulum"/>
    <property type="evidence" value="ECO:0007669"/>
    <property type="project" value="TreeGrafter"/>
</dbReference>
<evidence type="ECO:0000256" key="1">
    <source>
        <dbReference type="SAM" id="Phobius"/>
    </source>
</evidence>
<keyword evidence="1" id="KW-0812">Transmembrane</keyword>